<evidence type="ECO:0000313" key="1">
    <source>
        <dbReference type="EMBL" id="TWP26793.1"/>
    </source>
</evidence>
<gene>
    <name evidence="1" type="ORF">ETU09_09535</name>
</gene>
<protein>
    <submittedName>
        <fullName evidence="1">Uncharacterized protein</fullName>
    </submittedName>
</protein>
<dbReference type="AlphaFoldDB" id="A0A563DA23"/>
<comment type="caution">
    <text evidence="1">The sequence shown here is derived from an EMBL/GenBank/DDBJ whole genome shotgun (WGS) entry which is preliminary data.</text>
</comment>
<dbReference type="EMBL" id="SELH01000025">
    <property type="protein sequence ID" value="TWP26793.1"/>
    <property type="molecule type" value="Genomic_DNA"/>
</dbReference>
<accession>A0A563DA23</accession>
<dbReference type="OrthoDB" id="1452980at2"/>
<evidence type="ECO:0000313" key="2">
    <source>
        <dbReference type="Proteomes" id="UP000319499"/>
    </source>
</evidence>
<dbReference type="RefSeq" id="WP_146293322.1">
    <property type="nucleotide sequence ID" value="NZ_SELH01000025.1"/>
</dbReference>
<name>A0A563DA23_9FLAO</name>
<sequence length="294" mass="35019">MEVKDWKHTRLYKVNHTVEVKERSTLLKSETTYDLGIHCSTHPELKRRIFSKENLRLNGAWPKDPTVRLYAQLELATYPLEIEVDEEENFLTLPTYRLWLTHWKKKADALISEQYHGDFAESLKENFLVTMDTEEKLKQKLQQEAFWNLFFLNCNEEGTHRLRWNFLKLGNAIFSGNSKEESAKETYGFRFQGQLEEIDEDFTKDLNEKLKFPWLSKNYIHAIDLQSECNVLSLREKENGRLEHKSAEIILKSKNNQYFYNEKIKMIHQGISLRKIEPSHAFTFFLSEKEEETN</sequence>
<organism evidence="1 2">
    <name type="scientific">Apibacter muscae</name>
    <dbReference type="NCBI Taxonomy" id="2509004"/>
    <lineage>
        <taxon>Bacteria</taxon>
        <taxon>Pseudomonadati</taxon>
        <taxon>Bacteroidota</taxon>
        <taxon>Flavobacteriia</taxon>
        <taxon>Flavobacteriales</taxon>
        <taxon>Weeksellaceae</taxon>
        <taxon>Apibacter</taxon>
    </lineage>
</organism>
<keyword evidence="2" id="KW-1185">Reference proteome</keyword>
<reference evidence="1 2" key="1">
    <citation type="submission" date="2019-02" db="EMBL/GenBank/DDBJ databases">
        <title>Apibacter muscae sp. nov.: a novel member of the house fly microbiota.</title>
        <authorList>
            <person name="Park R."/>
        </authorList>
    </citation>
    <scope>NUCLEOTIDE SEQUENCE [LARGE SCALE GENOMIC DNA]</scope>
    <source>
        <strain evidence="1 2">AL1</strain>
    </source>
</reference>
<dbReference type="Proteomes" id="UP000319499">
    <property type="component" value="Unassembled WGS sequence"/>
</dbReference>
<proteinExistence type="predicted"/>